<keyword evidence="9" id="KW-1185">Reference proteome</keyword>
<feature type="repeat" description="TPR" evidence="6">
    <location>
        <begin position="340"/>
        <end position="373"/>
    </location>
</feature>
<comment type="subcellular location">
    <subcellularLocation>
        <location evidence="1">Cytoplasm</location>
    </subcellularLocation>
</comment>
<evidence type="ECO:0000313" key="8">
    <source>
        <dbReference type="EMBL" id="AFZ34891.1"/>
    </source>
</evidence>
<dbReference type="eggNOG" id="COG0457">
    <property type="taxonomic scope" value="Bacteria"/>
</dbReference>
<keyword evidence="2" id="KW-0963">Cytoplasm</keyword>
<evidence type="ECO:0000256" key="2">
    <source>
        <dbReference type="ARBA" id="ARBA00022490"/>
    </source>
</evidence>
<evidence type="ECO:0000256" key="6">
    <source>
        <dbReference type="PROSITE-ProRule" id="PRU00339"/>
    </source>
</evidence>
<dbReference type="PANTHER" id="PTHR46630">
    <property type="entry name" value="TETRATRICOPEPTIDE REPEAT PROTEIN 29"/>
    <property type="match status" value="1"/>
</dbReference>
<dbReference type="SUPFAM" id="SSF48452">
    <property type="entry name" value="TPR-like"/>
    <property type="match status" value="2"/>
</dbReference>
<accession>K9XS57</accession>
<dbReference type="PROSITE" id="PS50005">
    <property type="entry name" value="TPR"/>
    <property type="match status" value="4"/>
</dbReference>
<evidence type="ECO:0000256" key="3">
    <source>
        <dbReference type="ARBA" id="ARBA00022737"/>
    </source>
</evidence>
<comment type="similarity">
    <text evidence="5">Belongs to the Rap family.</text>
</comment>
<dbReference type="EMBL" id="CP003653">
    <property type="protein sequence ID" value="AFZ34891.1"/>
    <property type="molecule type" value="Genomic_DNA"/>
</dbReference>
<evidence type="ECO:0000256" key="5">
    <source>
        <dbReference type="ARBA" id="ARBA00038253"/>
    </source>
</evidence>
<feature type="repeat" description="TPR" evidence="6">
    <location>
        <begin position="172"/>
        <end position="205"/>
    </location>
</feature>
<dbReference type="InterPro" id="IPR011990">
    <property type="entry name" value="TPR-like_helical_dom_sf"/>
</dbReference>
<dbReference type="Proteomes" id="UP000010473">
    <property type="component" value="Chromosome"/>
</dbReference>
<gene>
    <name evidence="8" type="ordered locus">Sta7437_1324</name>
</gene>
<dbReference type="AlphaFoldDB" id="K9XS57"/>
<dbReference type="Pfam" id="PF13424">
    <property type="entry name" value="TPR_12"/>
    <property type="match status" value="1"/>
</dbReference>
<feature type="coiled-coil region" evidence="7">
    <location>
        <begin position="105"/>
        <end position="132"/>
    </location>
</feature>
<dbReference type="HOGENOM" id="CLU_039153_0_0_3"/>
<evidence type="ECO:0000313" key="9">
    <source>
        <dbReference type="Proteomes" id="UP000010473"/>
    </source>
</evidence>
<dbReference type="SMART" id="SM00028">
    <property type="entry name" value="TPR"/>
    <property type="match status" value="5"/>
</dbReference>
<dbReference type="InterPro" id="IPR051476">
    <property type="entry name" value="Bac_ResReg_Asp_Phosphatase"/>
</dbReference>
<proteinExistence type="inferred from homology"/>
<keyword evidence="4 6" id="KW-0802">TPR repeat</keyword>
<sequence length="398" mass="45718">MLSADLGYQSIRLLVIAAPTTNPLTTPQSDPLVPQASIKRPLSPLEIKRIQTEITQLNQQAQVQLEEGKETEAFRLWYRELKLQRAIGKLAEIEALGRIGNIAWSNNLASDLQNISERLVILQQEILETKENNLQLLNSLGNAYQQVRNLDLAIAVYQQLLTQYPNDTNNQQNILETLGKLYLAKFDYRQAADSYNKLLNLLTSNKIELSQSEITTKKQNYLEQLAKIYDFYAQPNQAISIKEQLAEFYLKNQTQLEQLTELKISLAQDYQSLNKLKLASQNYQEAASLALSLQQLALASEALQKLGQLYQNSNQSEQALATYQQLIKIEQQTYNYYGLINIYDRLGQIHWQSHNYPQALTAFQKGLQLAKSLNYQVDYFNNQIKQVQQRINQSKLRN</sequence>
<dbReference type="GO" id="GO:0005737">
    <property type="term" value="C:cytoplasm"/>
    <property type="evidence" value="ECO:0007669"/>
    <property type="project" value="UniProtKB-SubCell"/>
</dbReference>
<dbReference type="Pfam" id="PF13176">
    <property type="entry name" value="TPR_7"/>
    <property type="match status" value="1"/>
</dbReference>
<evidence type="ECO:0000256" key="7">
    <source>
        <dbReference type="SAM" id="Coils"/>
    </source>
</evidence>
<dbReference type="KEGG" id="scs:Sta7437_1324"/>
<protein>
    <submittedName>
        <fullName evidence="8">Tetratricopeptide TPR_1 repeat-containing protein</fullName>
    </submittedName>
</protein>
<evidence type="ECO:0000256" key="4">
    <source>
        <dbReference type="ARBA" id="ARBA00022803"/>
    </source>
</evidence>
<keyword evidence="7" id="KW-0175">Coiled coil</keyword>
<keyword evidence="3" id="KW-0677">Repeat</keyword>
<reference evidence="9" key="1">
    <citation type="journal article" date="2013" name="Proc. Natl. Acad. Sci. U.S.A.">
        <title>Improving the coverage of the cyanobacterial phylum using diversity-driven genome sequencing.</title>
        <authorList>
            <person name="Shih P.M."/>
            <person name="Wu D."/>
            <person name="Latifi A."/>
            <person name="Axen S.D."/>
            <person name="Fewer D.P."/>
            <person name="Talla E."/>
            <person name="Calteau A."/>
            <person name="Cai F."/>
            <person name="Tandeau de Marsac N."/>
            <person name="Rippka R."/>
            <person name="Herdman M."/>
            <person name="Sivonen K."/>
            <person name="Coursin T."/>
            <person name="Laurent T."/>
            <person name="Goodwin L."/>
            <person name="Nolan M."/>
            <person name="Davenport K.W."/>
            <person name="Han C.S."/>
            <person name="Rubin E.M."/>
            <person name="Eisen J.A."/>
            <person name="Woyke T."/>
            <person name="Gugger M."/>
            <person name="Kerfeld C.A."/>
        </authorList>
    </citation>
    <scope>NUCLEOTIDE SEQUENCE [LARGE SCALE GENOMIC DNA]</scope>
    <source>
        <strain evidence="9">ATCC 29371 / PCC 7437</strain>
    </source>
</reference>
<feature type="repeat" description="TPR" evidence="6">
    <location>
        <begin position="134"/>
        <end position="167"/>
    </location>
</feature>
<feature type="repeat" description="TPR" evidence="6">
    <location>
        <begin position="300"/>
        <end position="333"/>
    </location>
</feature>
<name>K9XS57_STAC7</name>
<dbReference type="STRING" id="111780.Sta7437_1324"/>
<dbReference type="Gene3D" id="1.25.40.10">
    <property type="entry name" value="Tetratricopeptide repeat domain"/>
    <property type="match status" value="2"/>
</dbReference>
<evidence type="ECO:0000256" key="1">
    <source>
        <dbReference type="ARBA" id="ARBA00004496"/>
    </source>
</evidence>
<dbReference type="PANTHER" id="PTHR46630:SF1">
    <property type="entry name" value="TETRATRICOPEPTIDE REPEAT PROTEIN 29"/>
    <property type="match status" value="1"/>
</dbReference>
<organism evidence="8 9">
    <name type="scientific">Stanieria cyanosphaera (strain ATCC 29371 / PCC 7437)</name>
    <dbReference type="NCBI Taxonomy" id="111780"/>
    <lineage>
        <taxon>Bacteria</taxon>
        <taxon>Bacillati</taxon>
        <taxon>Cyanobacteriota</taxon>
        <taxon>Cyanophyceae</taxon>
        <taxon>Pleurocapsales</taxon>
        <taxon>Dermocarpellaceae</taxon>
        <taxon>Stanieria</taxon>
    </lineage>
</organism>
<dbReference type="InterPro" id="IPR019734">
    <property type="entry name" value="TPR_rpt"/>
</dbReference>